<comment type="similarity">
    <text evidence="1">Belongs to the SAP18 family.</text>
</comment>
<gene>
    <name evidence="3" type="ORF">Prudu_014086</name>
</gene>
<dbReference type="PANTHER" id="PTHR13082">
    <property type="entry name" value="SAP18"/>
    <property type="match status" value="1"/>
</dbReference>
<evidence type="ECO:0000256" key="1">
    <source>
        <dbReference type="ARBA" id="ARBA00009143"/>
    </source>
</evidence>
<dbReference type="Gene3D" id="3.10.20.550">
    <property type="entry name" value="ASAP complex, SAP18 subunit"/>
    <property type="match status" value="1"/>
</dbReference>
<dbReference type="PANTHER" id="PTHR13082:SF0">
    <property type="entry name" value="HISTONE DEACETYLASE COMPLEX SUBUNIT SAP18"/>
    <property type="match status" value="1"/>
</dbReference>
<dbReference type="InterPro" id="IPR010516">
    <property type="entry name" value="SAP18"/>
</dbReference>
<accession>A0A4Y1RGR2</accession>
<feature type="compositionally biased region" description="Polar residues" evidence="2">
    <location>
        <begin position="8"/>
        <end position="18"/>
    </location>
</feature>
<dbReference type="GO" id="GO:0003714">
    <property type="term" value="F:transcription corepressor activity"/>
    <property type="evidence" value="ECO:0007669"/>
    <property type="project" value="TreeGrafter"/>
</dbReference>
<evidence type="ECO:0000256" key="2">
    <source>
        <dbReference type="SAM" id="MobiDB-lite"/>
    </source>
</evidence>
<dbReference type="EMBL" id="AP019301">
    <property type="protein sequence ID" value="BBH03265.1"/>
    <property type="molecule type" value="Genomic_DNA"/>
</dbReference>
<feature type="region of interest" description="Disordered" evidence="2">
    <location>
        <begin position="1"/>
        <end position="41"/>
    </location>
</feature>
<name>A0A4Y1RGR2_PRUDU</name>
<dbReference type="Pfam" id="PF06487">
    <property type="entry name" value="SAP18"/>
    <property type="match status" value="1"/>
</dbReference>
<proteinExistence type="inferred from homology"/>
<dbReference type="InterPro" id="IPR042534">
    <property type="entry name" value="SAP18_sf"/>
</dbReference>
<protein>
    <submittedName>
        <fullName evidence="3">SIN3 associated polypeptide P18</fullName>
    </submittedName>
</protein>
<dbReference type="AlphaFoldDB" id="A0A4Y1RGR2"/>
<feature type="non-terminal residue" evidence="3">
    <location>
        <position position="1"/>
    </location>
</feature>
<reference evidence="3" key="1">
    <citation type="journal article" date="2019" name="Science">
        <title>Mutation of a bHLH transcription factor allowed almond domestication.</title>
        <authorList>
            <person name="Sanchez-Perez R."/>
            <person name="Pavan S."/>
            <person name="Mazzeo R."/>
            <person name="Moldovan C."/>
            <person name="Aiese Cigliano R."/>
            <person name="Del Cueto J."/>
            <person name="Ricciardi F."/>
            <person name="Lotti C."/>
            <person name="Ricciardi L."/>
            <person name="Dicenta F."/>
            <person name="Lopez-Marques R.L."/>
            <person name="Lindberg Moller B."/>
        </authorList>
    </citation>
    <scope>NUCLEOTIDE SEQUENCE</scope>
</reference>
<sequence>YKFYYINPKSQNSNPKTRNNSRTKKLREGLQQWRGETETTRWADRVPRTKPRPEVHPADPSLLLLTLGVHRPLPLPASSPSTVKRLALCCFGFSLRLEVIIIMRILQSEARNPKMRSNLYMERRDTSRVKEIAPEARRRNAKLSFAFVYPDRRGHFVVKTVGMTHSYGNGRNPDENKALNDFNFQIGDYLDVAVL</sequence>
<dbReference type="GO" id="GO:0005634">
    <property type="term" value="C:nucleus"/>
    <property type="evidence" value="ECO:0007669"/>
    <property type="project" value="TreeGrafter"/>
</dbReference>
<organism evidence="3">
    <name type="scientific">Prunus dulcis</name>
    <name type="common">Almond</name>
    <name type="synonym">Amygdalus dulcis</name>
    <dbReference type="NCBI Taxonomy" id="3755"/>
    <lineage>
        <taxon>Eukaryota</taxon>
        <taxon>Viridiplantae</taxon>
        <taxon>Streptophyta</taxon>
        <taxon>Embryophyta</taxon>
        <taxon>Tracheophyta</taxon>
        <taxon>Spermatophyta</taxon>
        <taxon>Magnoliopsida</taxon>
        <taxon>eudicotyledons</taxon>
        <taxon>Gunneridae</taxon>
        <taxon>Pentapetalae</taxon>
        <taxon>rosids</taxon>
        <taxon>fabids</taxon>
        <taxon>Rosales</taxon>
        <taxon>Rosaceae</taxon>
        <taxon>Amygdaloideae</taxon>
        <taxon>Amygdaleae</taxon>
        <taxon>Prunus</taxon>
    </lineage>
</organism>
<evidence type="ECO:0000313" key="3">
    <source>
        <dbReference type="EMBL" id="BBH03265.1"/>
    </source>
</evidence>